<dbReference type="OrthoDB" id="4062651at2759"/>
<dbReference type="InterPro" id="IPR011990">
    <property type="entry name" value="TPR-like_helical_dom_sf"/>
</dbReference>
<feature type="active site" description="Proton acceptor" evidence="1">
    <location>
        <position position="1015"/>
    </location>
</feature>
<dbReference type="CDD" id="cd21037">
    <property type="entry name" value="MLKL_NTD"/>
    <property type="match status" value="2"/>
</dbReference>
<evidence type="ECO:0000313" key="4">
    <source>
        <dbReference type="EMBL" id="CAG8515152.1"/>
    </source>
</evidence>
<dbReference type="GO" id="GO:0004674">
    <property type="term" value="F:protein serine/threonine kinase activity"/>
    <property type="evidence" value="ECO:0007669"/>
    <property type="project" value="TreeGrafter"/>
</dbReference>
<dbReference type="PROSITE" id="PS50011">
    <property type="entry name" value="PROTEIN_KINASE_DOM"/>
    <property type="match status" value="2"/>
</dbReference>
<keyword evidence="5" id="KW-1185">Reference proteome</keyword>
<dbReference type="Pfam" id="PF07714">
    <property type="entry name" value="PK_Tyr_Ser-Thr"/>
    <property type="match status" value="2"/>
</dbReference>
<reference evidence="4" key="1">
    <citation type="submission" date="2021-06" db="EMBL/GenBank/DDBJ databases">
        <authorList>
            <person name="Kallberg Y."/>
            <person name="Tangrot J."/>
            <person name="Rosling A."/>
        </authorList>
    </citation>
    <scope>NUCLEOTIDE SEQUENCE</scope>
    <source>
        <strain evidence="4">UK204</strain>
    </source>
</reference>
<comment type="caution">
    <text evidence="4">The sequence shown here is derived from an EMBL/GenBank/DDBJ whole genome shotgun (WGS) entry which is preliminary data.</text>
</comment>
<dbReference type="Gene3D" id="1.25.40.10">
    <property type="entry name" value="Tetratricopeptide repeat domain"/>
    <property type="match status" value="1"/>
</dbReference>
<dbReference type="InterPro" id="IPR008266">
    <property type="entry name" value="Tyr_kinase_AS"/>
</dbReference>
<proteinExistence type="predicted"/>
<dbReference type="InterPro" id="IPR001245">
    <property type="entry name" value="Ser-Thr/Tyr_kinase_cat_dom"/>
</dbReference>
<organism evidence="4 5">
    <name type="scientific">Funneliformis caledonium</name>
    <dbReference type="NCBI Taxonomy" id="1117310"/>
    <lineage>
        <taxon>Eukaryota</taxon>
        <taxon>Fungi</taxon>
        <taxon>Fungi incertae sedis</taxon>
        <taxon>Mucoromycota</taxon>
        <taxon>Glomeromycotina</taxon>
        <taxon>Glomeromycetes</taxon>
        <taxon>Glomerales</taxon>
        <taxon>Glomeraceae</taxon>
        <taxon>Funneliformis</taxon>
    </lineage>
</organism>
<dbReference type="Gene3D" id="1.20.930.20">
    <property type="entry name" value="Adaptor protein Cbl, N-terminal domain"/>
    <property type="match status" value="2"/>
</dbReference>
<feature type="binding site" evidence="2">
    <location>
        <position position="1020"/>
    </location>
    <ligand>
        <name>Mg(2+)</name>
        <dbReference type="ChEBI" id="CHEBI:18420"/>
    </ligand>
</feature>
<dbReference type="SUPFAM" id="SSF56112">
    <property type="entry name" value="Protein kinase-like (PK-like)"/>
    <property type="match status" value="3"/>
</dbReference>
<dbReference type="GO" id="GO:0046872">
    <property type="term" value="F:metal ion binding"/>
    <property type="evidence" value="ECO:0007669"/>
    <property type="project" value="UniProtKB-KW"/>
</dbReference>
<dbReference type="SUPFAM" id="SSF81901">
    <property type="entry name" value="HCP-like"/>
    <property type="match status" value="1"/>
</dbReference>
<dbReference type="EMBL" id="CAJVPQ010000860">
    <property type="protein sequence ID" value="CAG8515152.1"/>
    <property type="molecule type" value="Genomic_DNA"/>
</dbReference>
<dbReference type="Gene3D" id="1.10.510.10">
    <property type="entry name" value="Transferase(Phosphotransferase) domain 1"/>
    <property type="match status" value="2"/>
</dbReference>
<feature type="domain" description="Protein kinase" evidence="3">
    <location>
        <begin position="442"/>
        <end position="715"/>
    </location>
</feature>
<name>A0A9N9A2A4_9GLOM</name>
<feature type="domain" description="Protein kinase" evidence="3">
    <location>
        <begin position="870"/>
        <end position="1164"/>
    </location>
</feature>
<protein>
    <submittedName>
        <fullName evidence="4">1314_t:CDS:1</fullName>
    </submittedName>
</protein>
<dbReference type="InterPro" id="IPR036537">
    <property type="entry name" value="Adaptor_Cbl_N_dom_sf"/>
</dbReference>
<dbReference type="InterPro" id="IPR051681">
    <property type="entry name" value="Ser/Thr_Kinases-Pseudokinases"/>
</dbReference>
<evidence type="ECO:0000256" key="1">
    <source>
        <dbReference type="PIRSR" id="PIRSR000615-1"/>
    </source>
</evidence>
<evidence type="ECO:0000313" key="5">
    <source>
        <dbReference type="Proteomes" id="UP000789570"/>
    </source>
</evidence>
<accession>A0A9N9A2A4</accession>
<dbReference type="Proteomes" id="UP000789570">
    <property type="component" value="Unassembled WGS sequence"/>
</dbReference>
<dbReference type="Gene3D" id="3.30.200.20">
    <property type="entry name" value="Phosphorylase Kinase, domain 1"/>
    <property type="match status" value="1"/>
</dbReference>
<dbReference type="GO" id="GO:0005524">
    <property type="term" value="F:ATP binding"/>
    <property type="evidence" value="ECO:0007669"/>
    <property type="project" value="InterPro"/>
</dbReference>
<keyword evidence="2" id="KW-0460">Magnesium</keyword>
<dbReference type="PANTHER" id="PTHR44329">
    <property type="entry name" value="SERINE/THREONINE-PROTEIN KINASE TNNI3K-RELATED"/>
    <property type="match status" value="1"/>
</dbReference>
<dbReference type="InterPro" id="IPR059179">
    <property type="entry name" value="MLKL-like_MCAfunc"/>
</dbReference>
<evidence type="ECO:0000256" key="2">
    <source>
        <dbReference type="PIRSR" id="PIRSR000615-3"/>
    </source>
</evidence>
<dbReference type="InterPro" id="IPR000719">
    <property type="entry name" value="Prot_kinase_dom"/>
</dbReference>
<evidence type="ECO:0000259" key="3">
    <source>
        <dbReference type="PROSITE" id="PS50011"/>
    </source>
</evidence>
<dbReference type="GO" id="GO:0007166">
    <property type="term" value="P:cell surface receptor signaling pathway"/>
    <property type="evidence" value="ECO:0007669"/>
    <property type="project" value="InterPro"/>
</dbReference>
<keyword evidence="2" id="KW-0479">Metal-binding</keyword>
<dbReference type="InterPro" id="IPR011009">
    <property type="entry name" value="Kinase-like_dom_sf"/>
</dbReference>
<dbReference type="PROSITE" id="PS00109">
    <property type="entry name" value="PROTEIN_KINASE_TYR"/>
    <property type="match status" value="1"/>
</dbReference>
<sequence length="1333" mass="154148">MSEFIFGAEISKSIEITKTAFKASGTVEEAIKPYLQLIAVVTTLIDDIIKIYDGVESNNKKICSFLMDRVYIAEIFIKILSRRKQENEKNFRNMKYYLTFARFTNVMKEIRDFIKDVSKLQFYKKFYEFNGLVSDFESVMKDLNFTDKEQRRIDQLALTEDSSEMAKAALEAEEIIETEGDVNERTKTMGNQGTDKTAETMGSERVVDTQRTEVAVEVVSTDVTVETMRTQRTDCVVGVVGTEANVDTIRTEGTEGAMENQRTLETVGALGEAIKPYIPYIAIVTTIIDKIFSIYEDIEYNKKICNALMDRVQIVDYILKRRKWKENLLRNKEYYLAFIKLIEIMRRIKNFIIDVSQLKGYNKFLHSSIKDTFNDLVYDFDIIIDVLNFTTTIDNGEQRKIDRKALDEDIVEMSRFLERIEGGITTGNNQINLDVILINNQIKEIIDMNRWKAVEIIKTKEIEPNELSDSREKRKHYPIRKFLKQSIDVACIRNDNLSSRIVILELLSYSPNVLKFYGLSYVENHQVMVFEWAEHGNLREVYNTYEISWVAKVSIALGICRGIIFLHSCSVLHRELRCESIMMTSRLEPKIANLEYSRPVDDNTTCLSNMTEIMHWLAPENMRNYRYNMKCDIFSFGMLLWELIFQKIPYEHWDFYQIKEHVLSNKREKITFGGENPDIQNLQKSYAKIIVSAWQDDPQIRASLQQIFLNLHDLYTTHCSSGYNSSLALKPLDLDGSKAVSVSDIGGLDLPDFDMEFSISAVQEIMSLEEGIKAYRRSDYATAWECFNAHAELGNTKAKYWKGYYLWENSSDQKDQEEASKLFKAAADDGFADAQLRYAFSLIENNGINLPVFIEYLTKSADNNNNTAQFNLGDLYINGKFGVTKNTIKTTTIEPHELTDPLGDKPTDCGIVKKSIKFSVDVAYTPTIIQDDDFMKTIAHFTMLEKLRYSDNILKFYGLSHIDDQLVTIFEWAELRNLCDVYNIYDISWTTKVSIALGICRGIIFLHSCSILHHDIRCANIMITARLEPKITNFKCAHIMFDGVSKPKKTFYESIPNLDDVINWMAPEKIKYFKLHRYDVKCEAFSFGMLMWELAFEKVPYKGWNVHKIKNHVLNKYRETLESRSNNDESFQEKYFEIIKNNWHHDSRERSSFPTIFNELNELIGSYQQNGFSQSLVPKNIYISQAESVDELENKAKEWIEDSIKRKVIKSIAWSEFNSHKMLSAGNFGSVHQAYWSKTHKHVAYKTLFITPDIKYKMWEAFRHEIQLQKNLSTLLLPDTIDSLTLSPASASSSSLVSSTLSSESTVISSRTCIDDSLMININPSDWAEEENS</sequence>
<gene>
    <name evidence="4" type="ORF">FCALED_LOCUS4405</name>
</gene>